<name>A0AAD4QX42_9BILA</name>
<dbReference type="GO" id="GO:0043022">
    <property type="term" value="F:ribosome binding"/>
    <property type="evidence" value="ECO:0007669"/>
    <property type="project" value="TreeGrafter"/>
</dbReference>
<feature type="region of interest" description="Disordered" evidence="9">
    <location>
        <begin position="271"/>
        <end position="383"/>
    </location>
</feature>
<evidence type="ECO:0000256" key="5">
    <source>
        <dbReference type="ARBA" id="ARBA00022490"/>
    </source>
</evidence>
<dbReference type="GO" id="GO:0008312">
    <property type="term" value="F:7S RNA binding"/>
    <property type="evidence" value="ECO:0007669"/>
    <property type="project" value="InterPro"/>
</dbReference>
<evidence type="ECO:0000256" key="3">
    <source>
        <dbReference type="ARBA" id="ARBA00007676"/>
    </source>
</evidence>
<evidence type="ECO:0000256" key="1">
    <source>
        <dbReference type="ARBA" id="ARBA00004240"/>
    </source>
</evidence>
<keyword evidence="7" id="KW-0733">Signal recognition particle</keyword>
<feature type="domain" description="Signal recognition particle SRP72 subunit RNA-binding" evidence="10">
    <location>
        <begin position="265"/>
        <end position="310"/>
    </location>
</feature>
<evidence type="ECO:0000259" key="10">
    <source>
        <dbReference type="Pfam" id="PF08492"/>
    </source>
</evidence>
<sequence>MPPKPKKPRIDHRSGDEIFEQAYIYYRRNMNKEALREIKKGNQTEVRFMELKAQLLYRLERGEEALQLFEKIISSHSDDYDDTRRANLMAVMSLLESKKQGDLVNSSPLCNELDQNPETFEQIYNHACRLVNQDKFGEALKHLDVAIEKCRETLTEDGCSPQEIEEELAVIRMQRAFVLQRLNQTEQAKAIYNQMQEANVLDANLKAVAFNNLIVEHESNAANPQAEMRLITEKTKYKLSQLQKHIMQFNLALMKLQPADNKESFQEFVTGKLKKRKKKRKTKLPKNYDPNVTPDPERWLPRQERTAYKKRLNKKFKDRDIGRGTQGAASGSQSATNIDYSKATSAEPQPSPKPTPGGPEGPRQQRPGAQQAKKPKKKKGGKW</sequence>
<feature type="compositionally biased region" description="Low complexity" evidence="9">
    <location>
        <begin position="361"/>
        <end position="372"/>
    </location>
</feature>
<evidence type="ECO:0000256" key="2">
    <source>
        <dbReference type="ARBA" id="ARBA00004496"/>
    </source>
</evidence>
<dbReference type="Proteomes" id="UP001201812">
    <property type="component" value="Unassembled WGS sequence"/>
</dbReference>
<evidence type="ECO:0000256" key="6">
    <source>
        <dbReference type="ARBA" id="ARBA00022824"/>
    </source>
</evidence>
<gene>
    <name evidence="11" type="ORF">DdX_12728</name>
</gene>
<comment type="similarity">
    <text evidence="3">Belongs to the SRP72 family.</text>
</comment>
<dbReference type="SUPFAM" id="SSF48452">
    <property type="entry name" value="TPR-like"/>
    <property type="match status" value="1"/>
</dbReference>
<dbReference type="InterPro" id="IPR013699">
    <property type="entry name" value="Signal_recog_part_SRP72_RNA-bd"/>
</dbReference>
<feature type="compositionally biased region" description="Basic residues" evidence="9">
    <location>
        <begin position="272"/>
        <end position="284"/>
    </location>
</feature>
<evidence type="ECO:0000256" key="7">
    <source>
        <dbReference type="ARBA" id="ARBA00023135"/>
    </source>
</evidence>
<feature type="compositionally biased region" description="Basic and acidic residues" evidence="9">
    <location>
        <begin position="295"/>
        <end position="307"/>
    </location>
</feature>
<dbReference type="InterPro" id="IPR026270">
    <property type="entry name" value="SRP72"/>
</dbReference>
<keyword evidence="5" id="KW-0963">Cytoplasm</keyword>
<accession>A0AAD4QX42</accession>
<protein>
    <recommendedName>
        <fullName evidence="4">Signal recognition particle subunit SRP72</fullName>
    </recommendedName>
</protein>
<evidence type="ECO:0000256" key="9">
    <source>
        <dbReference type="SAM" id="MobiDB-lite"/>
    </source>
</evidence>
<evidence type="ECO:0000256" key="4">
    <source>
        <dbReference type="ARBA" id="ARBA00018350"/>
    </source>
</evidence>
<evidence type="ECO:0000313" key="12">
    <source>
        <dbReference type="Proteomes" id="UP001201812"/>
    </source>
</evidence>
<dbReference type="EMBL" id="JAKKPZ010000044">
    <property type="protein sequence ID" value="KAI1706944.1"/>
    <property type="molecule type" value="Genomic_DNA"/>
</dbReference>
<keyword evidence="12" id="KW-1185">Reference proteome</keyword>
<dbReference type="Gene3D" id="1.25.40.10">
    <property type="entry name" value="Tetratricopeptide repeat domain"/>
    <property type="match status" value="2"/>
</dbReference>
<dbReference type="PANTHER" id="PTHR14094">
    <property type="entry name" value="SIGNAL RECOGNITION PARTICLE 72"/>
    <property type="match status" value="1"/>
</dbReference>
<comment type="caution">
    <text evidence="11">The sequence shown here is derived from an EMBL/GenBank/DDBJ whole genome shotgun (WGS) entry which is preliminary data.</text>
</comment>
<dbReference type="InterPro" id="IPR011990">
    <property type="entry name" value="TPR-like_helical_dom_sf"/>
</dbReference>
<dbReference type="PANTHER" id="PTHR14094:SF9">
    <property type="entry name" value="SIGNAL RECOGNITION PARTICLE SUBUNIT SRP72"/>
    <property type="match status" value="1"/>
</dbReference>
<dbReference type="AlphaFoldDB" id="A0AAD4QX42"/>
<dbReference type="GO" id="GO:0005783">
    <property type="term" value="C:endoplasmic reticulum"/>
    <property type="evidence" value="ECO:0007669"/>
    <property type="project" value="UniProtKB-SubCell"/>
</dbReference>
<organism evidence="11 12">
    <name type="scientific">Ditylenchus destructor</name>
    <dbReference type="NCBI Taxonomy" id="166010"/>
    <lineage>
        <taxon>Eukaryota</taxon>
        <taxon>Metazoa</taxon>
        <taxon>Ecdysozoa</taxon>
        <taxon>Nematoda</taxon>
        <taxon>Chromadorea</taxon>
        <taxon>Rhabditida</taxon>
        <taxon>Tylenchina</taxon>
        <taxon>Tylenchomorpha</taxon>
        <taxon>Sphaerularioidea</taxon>
        <taxon>Anguinidae</taxon>
        <taxon>Anguininae</taxon>
        <taxon>Ditylenchus</taxon>
    </lineage>
</organism>
<evidence type="ECO:0000256" key="8">
    <source>
        <dbReference type="ARBA" id="ARBA00023274"/>
    </source>
</evidence>
<evidence type="ECO:0000313" key="11">
    <source>
        <dbReference type="EMBL" id="KAI1706944.1"/>
    </source>
</evidence>
<keyword evidence="6" id="KW-0256">Endoplasmic reticulum</keyword>
<dbReference type="GO" id="GO:0006614">
    <property type="term" value="P:SRP-dependent cotranslational protein targeting to membrane"/>
    <property type="evidence" value="ECO:0007669"/>
    <property type="project" value="InterPro"/>
</dbReference>
<feature type="compositionally biased region" description="Basic residues" evidence="9">
    <location>
        <begin position="373"/>
        <end position="383"/>
    </location>
</feature>
<feature type="compositionally biased region" description="Pro residues" evidence="9">
    <location>
        <begin position="349"/>
        <end position="359"/>
    </location>
</feature>
<feature type="compositionally biased region" description="Polar residues" evidence="9">
    <location>
        <begin position="327"/>
        <end position="347"/>
    </location>
</feature>
<proteinExistence type="inferred from homology"/>
<comment type="subcellular location">
    <subcellularLocation>
        <location evidence="2">Cytoplasm</location>
    </subcellularLocation>
    <subcellularLocation>
        <location evidence="1">Endoplasmic reticulum</location>
    </subcellularLocation>
</comment>
<dbReference type="GO" id="GO:0005786">
    <property type="term" value="C:signal recognition particle, endoplasmic reticulum targeting"/>
    <property type="evidence" value="ECO:0007669"/>
    <property type="project" value="UniProtKB-KW"/>
</dbReference>
<keyword evidence="8" id="KW-0687">Ribonucleoprotein</keyword>
<dbReference type="Pfam" id="PF08492">
    <property type="entry name" value="SRP72"/>
    <property type="match status" value="1"/>
</dbReference>
<reference evidence="11" key="1">
    <citation type="submission" date="2022-01" db="EMBL/GenBank/DDBJ databases">
        <title>Genome Sequence Resource for Two Populations of Ditylenchus destructor, the Migratory Endoparasitic Phytonematode.</title>
        <authorList>
            <person name="Zhang H."/>
            <person name="Lin R."/>
            <person name="Xie B."/>
        </authorList>
    </citation>
    <scope>NUCLEOTIDE SEQUENCE</scope>
    <source>
        <strain evidence="11">BazhouSP</strain>
    </source>
</reference>